<proteinExistence type="inferred from homology"/>
<dbReference type="PANTHER" id="PTHR30632:SF0">
    <property type="entry name" value="SULFATE-BINDING PROTEIN"/>
    <property type="match status" value="1"/>
</dbReference>
<evidence type="ECO:0000313" key="7">
    <source>
        <dbReference type="Proteomes" id="UP001165074"/>
    </source>
</evidence>
<dbReference type="GO" id="GO:0046872">
    <property type="term" value="F:metal ion binding"/>
    <property type="evidence" value="ECO:0007669"/>
    <property type="project" value="UniProtKB-KW"/>
</dbReference>
<organism evidence="6 7">
    <name type="scientific">Actinoallomurus iriomotensis</name>
    <dbReference type="NCBI Taxonomy" id="478107"/>
    <lineage>
        <taxon>Bacteria</taxon>
        <taxon>Bacillati</taxon>
        <taxon>Actinomycetota</taxon>
        <taxon>Actinomycetes</taxon>
        <taxon>Streptosporangiales</taxon>
        <taxon>Thermomonosporaceae</taxon>
        <taxon>Actinoallomurus</taxon>
    </lineage>
</organism>
<keyword evidence="3" id="KW-0732">Signal</keyword>
<dbReference type="PANTHER" id="PTHR30632">
    <property type="entry name" value="MOLYBDATE-BINDING PERIPLASMIC PROTEIN"/>
    <property type="match status" value="1"/>
</dbReference>
<evidence type="ECO:0000256" key="2">
    <source>
        <dbReference type="ARBA" id="ARBA00022723"/>
    </source>
</evidence>
<reference evidence="6" key="1">
    <citation type="submission" date="2023-03" db="EMBL/GenBank/DDBJ databases">
        <title>Actinoallomurus iriomotensis NBRC 103684.</title>
        <authorList>
            <person name="Ichikawa N."/>
            <person name="Sato H."/>
            <person name="Tonouchi N."/>
        </authorList>
    </citation>
    <scope>NUCLEOTIDE SEQUENCE</scope>
    <source>
        <strain evidence="6">NBRC 103684</strain>
    </source>
</reference>
<dbReference type="Gene3D" id="3.40.190.10">
    <property type="entry name" value="Periplasmic binding protein-like II"/>
    <property type="match status" value="2"/>
</dbReference>
<dbReference type="Pfam" id="PF13531">
    <property type="entry name" value="SBP_bac_11"/>
    <property type="match status" value="1"/>
</dbReference>
<evidence type="ECO:0000256" key="5">
    <source>
        <dbReference type="SAM" id="MobiDB-lite"/>
    </source>
</evidence>
<dbReference type="GO" id="GO:0030973">
    <property type="term" value="F:molybdate ion binding"/>
    <property type="evidence" value="ECO:0007669"/>
    <property type="project" value="TreeGrafter"/>
</dbReference>
<keyword evidence="7" id="KW-1185">Reference proteome</keyword>
<feature type="binding site" evidence="4">
    <location>
        <position position="71"/>
    </location>
    <ligand>
        <name>molybdate</name>
        <dbReference type="ChEBI" id="CHEBI:36264"/>
    </ligand>
</feature>
<comment type="similarity">
    <text evidence="1">Belongs to the bacterial solute-binding protein ModA family.</text>
</comment>
<dbReference type="GO" id="GO:0015689">
    <property type="term" value="P:molybdate ion transport"/>
    <property type="evidence" value="ECO:0007669"/>
    <property type="project" value="InterPro"/>
</dbReference>
<feature type="binding site" evidence="4">
    <location>
        <position position="99"/>
    </location>
    <ligand>
        <name>molybdate</name>
        <dbReference type="ChEBI" id="CHEBI:36264"/>
    </ligand>
</feature>
<dbReference type="PIRSF" id="PIRSF004846">
    <property type="entry name" value="ModA"/>
    <property type="match status" value="1"/>
</dbReference>
<feature type="binding site" evidence="4">
    <location>
        <position position="202"/>
    </location>
    <ligand>
        <name>molybdate</name>
        <dbReference type="ChEBI" id="CHEBI:36264"/>
    </ligand>
</feature>
<dbReference type="InterPro" id="IPR050682">
    <property type="entry name" value="ModA/WtpA"/>
</dbReference>
<evidence type="ECO:0000256" key="3">
    <source>
        <dbReference type="ARBA" id="ARBA00022729"/>
    </source>
</evidence>
<dbReference type="NCBIfam" id="TIGR01256">
    <property type="entry name" value="modA"/>
    <property type="match status" value="1"/>
</dbReference>
<dbReference type="Proteomes" id="UP001165074">
    <property type="component" value="Unassembled WGS sequence"/>
</dbReference>
<evidence type="ECO:0000313" key="6">
    <source>
        <dbReference type="EMBL" id="GLY87281.1"/>
    </source>
</evidence>
<feature type="region of interest" description="Disordered" evidence="5">
    <location>
        <begin position="1"/>
        <end position="20"/>
    </location>
</feature>
<keyword evidence="4" id="KW-0500">Molybdenum</keyword>
<sequence>MVRAPSLGPSPRPSPRGHLHEETKVIERLPRGVRVLLAAALGTSLTLAAGCGSTGDDLSKGKTLFVFAAASLTETFTSLGRTFEAAHPDVKVKFDFGGSSTLAQQITQGAPADVFAAASPATMKTVTDAKDAADAPTTFVRNRLEIAVPPSNPGKVKALKDLTDPKLKVVECAPEVPCGAAALKALAAAKLKVKPVSQEQDVKAALTKVQLNEADAALVYRTDVKSAGGKVTGIDFPEAAQAINDYPIATLAKAPQPALAKEFVQLILSGQGKSVLQQAGFESP</sequence>
<name>A0A9W6S2D9_9ACTN</name>
<evidence type="ECO:0000256" key="1">
    <source>
        <dbReference type="ARBA" id="ARBA00009175"/>
    </source>
</evidence>
<feature type="binding site" evidence="4">
    <location>
        <position position="220"/>
    </location>
    <ligand>
        <name>molybdate</name>
        <dbReference type="ChEBI" id="CHEBI:36264"/>
    </ligand>
</feature>
<dbReference type="EMBL" id="BSTK01000007">
    <property type="protein sequence ID" value="GLY87281.1"/>
    <property type="molecule type" value="Genomic_DNA"/>
</dbReference>
<protein>
    <submittedName>
        <fullName evidence="6">Molybdate-binding protein</fullName>
    </submittedName>
</protein>
<dbReference type="SUPFAM" id="SSF53850">
    <property type="entry name" value="Periplasmic binding protein-like II"/>
    <property type="match status" value="1"/>
</dbReference>
<evidence type="ECO:0000256" key="4">
    <source>
        <dbReference type="PIRSR" id="PIRSR004846-1"/>
    </source>
</evidence>
<keyword evidence="2 4" id="KW-0479">Metal-binding</keyword>
<dbReference type="CDD" id="cd13538">
    <property type="entry name" value="PBP2_ModA_like_1"/>
    <property type="match status" value="1"/>
</dbReference>
<gene>
    <name evidence="6" type="ORF">Airi02_052100</name>
</gene>
<accession>A0A9W6S2D9</accession>
<dbReference type="AlphaFoldDB" id="A0A9W6S2D9"/>
<dbReference type="InterPro" id="IPR005950">
    <property type="entry name" value="ModA"/>
</dbReference>
<comment type="caution">
    <text evidence="6">The sequence shown here is derived from an EMBL/GenBank/DDBJ whole genome shotgun (WGS) entry which is preliminary data.</text>
</comment>